<protein>
    <recommendedName>
        <fullName evidence="3">Solute-binding protein family 3/N-terminal domain-containing protein</fullName>
    </recommendedName>
</protein>
<reference evidence="1 2" key="1">
    <citation type="submission" date="2017-05" db="EMBL/GenBank/DDBJ databases">
        <title>Genomic insights into alkan degradation activity of Oleiphilus messinensis.</title>
        <authorList>
            <person name="Kozyavkin S.A."/>
            <person name="Slesarev A.I."/>
            <person name="Golyshin P.N."/>
            <person name="Korzhenkov A."/>
            <person name="Golyshina O.N."/>
            <person name="Toshchakov S.V."/>
        </authorList>
    </citation>
    <scope>NUCLEOTIDE SEQUENCE [LARGE SCALE GENOMIC DNA]</scope>
    <source>
        <strain evidence="1 2">ME102</strain>
    </source>
</reference>
<proteinExistence type="predicted"/>
<evidence type="ECO:0000313" key="1">
    <source>
        <dbReference type="EMBL" id="ARU58154.1"/>
    </source>
</evidence>
<dbReference type="RefSeq" id="WP_087462963.1">
    <property type="nucleotide sequence ID" value="NZ_CP021425.1"/>
</dbReference>
<dbReference type="OrthoDB" id="547680at2"/>
<keyword evidence="2" id="KW-1185">Reference proteome</keyword>
<evidence type="ECO:0000313" key="2">
    <source>
        <dbReference type="Proteomes" id="UP000196027"/>
    </source>
</evidence>
<organism evidence="1 2">
    <name type="scientific">Oleiphilus messinensis</name>
    <dbReference type="NCBI Taxonomy" id="141451"/>
    <lineage>
        <taxon>Bacteria</taxon>
        <taxon>Pseudomonadati</taxon>
        <taxon>Pseudomonadota</taxon>
        <taxon>Gammaproteobacteria</taxon>
        <taxon>Oceanospirillales</taxon>
        <taxon>Oleiphilaceae</taxon>
        <taxon>Oleiphilus</taxon>
    </lineage>
</organism>
<dbReference type="SUPFAM" id="SSF53850">
    <property type="entry name" value="Periplasmic binding protein-like II"/>
    <property type="match status" value="1"/>
</dbReference>
<accession>A0A1Y0IFK8</accession>
<name>A0A1Y0IFK8_9GAMM</name>
<dbReference type="KEGG" id="ome:OLMES_4137"/>
<dbReference type="Proteomes" id="UP000196027">
    <property type="component" value="Chromosome"/>
</dbReference>
<sequence>MWINTNRFKRITFYLLICWSKLTQAEQIDLTIGMINAGGQAYFIELLEQALGAAGHTVSITTQGPFPQKRVMYLLENDKVSLMWLLRSPARDKRYTPVNVNLTNGLIGHRILLIPPDAQEAYRGIRNLDDFRKTEKVGVFGEHWYDTEIWRFNQLPFVISRGDWQRNVYRLIAAQNRGIDYFSRGFFEVMEESREHPYLHIEEHLVFIYERDFQLYLSKSFAQYKPLLENALKFARDSGLMAVLIHKHWADAFARLNLEQRTKIHLATPAHSRLP</sequence>
<evidence type="ECO:0008006" key="3">
    <source>
        <dbReference type="Google" id="ProtNLM"/>
    </source>
</evidence>
<gene>
    <name evidence="1" type="ORF">OLMES_4137</name>
</gene>
<dbReference type="EMBL" id="CP021425">
    <property type="protein sequence ID" value="ARU58154.1"/>
    <property type="molecule type" value="Genomic_DNA"/>
</dbReference>
<dbReference type="AlphaFoldDB" id="A0A1Y0IFK8"/>